<dbReference type="InterPro" id="IPR036514">
    <property type="entry name" value="SGNH_hydro_sf"/>
</dbReference>
<accession>A0A7K0FWC4</accession>
<sequence length="189" mass="20789">MKQIIFFGDSLTQGYGLRDPATASFPALIQKMINETGEGFNVVNAGLSGDTTFSAQNRLKPILAMQTNIFVLELGANDLIRGHSAPDVEANLQYIIDQVKQHHPAAPVLLLGMELPKWIPGAKAAGYRNIYTRLATKNKIHLVPFLLEGVAGIPRLNMFDGIHPLAEGYEIIALNVWNTLKTILENIEE</sequence>
<feature type="domain" description="SGNH hydrolase-type esterase" evidence="1">
    <location>
        <begin position="6"/>
        <end position="171"/>
    </location>
</feature>
<dbReference type="Proteomes" id="UP000487757">
    <property type="component" value="Unassembled WGS sequence"/>
</dbReference>
<name>A0A7K0FWC4_9SPHI</name>
<dbReference type="OrthoDB" id="9786188at2"/>
<dbReference type="SUPFAM" id="SSF52266">
    <property type="entry name" value="SGNH hydrolase"/>
    <property type="match status" value="1"/>
</dbReference>
<proteinExistence type="predicted"/>
<dbReference type="InterPro" id="IPR051532">
    <property type="entry name" value="Ester_Hydrolysis_Enzymes"/>
</dbReference>
<dbReference type="EMBL" id="WKKH01000006">
    <property type="protein sequence ID" value="MRX75652.1"/>
    <property type="molecule type" value="Genomic_DNA"/>
</dbReference>
<dbReference type="PANTHER" id="PTHR30383">
    <property type="entry name" value="THIOESTERASE 1/PROTEASE 1/LYSOPHOSPHOLIPASE L1"/>
    <property type="match status" value="1"/>
</dbReference>
<dbReference type="RefSeq" id="WP_154279809.1">
    <property type="nucleotide sequence ID" value="NZ_JBHUJQ010000001.1"/>
</dbReference>
<keyword evidence="3" id="KW-1185">Reference proteome</keyword>
<dbReference type="GO" id="GO:0004622">
    <property type="term" value="F:phosphatidylcholine lysophospholipase activity"/>
    <property type="evidence" value="ECO:0007669"/>
    <property type="project" value="TreeGrafter"/>
</dbReference>
<evidence type="ECO:0000313" key="3">
    <source>
        <dbReference type="Proteomes" id="UP000487757"/>
    </source>
</evidence>
<organism evidence="2 3">
    <name type="scientific">Pedobacter petrophilus</name>
    <dbReference type="NCBI Taxonomy" id="1908241"/>
    <lineage>
        <taxon>Bacteria</taxon>
        <taxon>Pseudomonadati</taxon>
        <taxon>Bacteroidota</taxon>
        <taxon>Sphingobacteriia</taxon>
        <taxon>Sphingobacteriales</taxon>
        <taxon>Sphingobacteriaceae</taxon>
        <taxon>Pedobacter</taxon>
    </lineage>
</organism>
<protein>
    <submittedName>
        <fullName evidence="2">Arylesterase</fullName>
    </submittedName>
</protein>
<comment type="caution">
    <text evidence="2">The sequence shown here is derived from an EMBL/GenBank/DDBJ whole genome shotgun (WGS) entry which is preliminary data.</text>
</comment>
<reference evidence="2 3" key="1">
    <citation type="submission" date="2019-11" db="EMBL/GenBank/DDBJ databases">
        <title>Pedobacter petrophilus genome.</title>
        <authorList>
            <person name="Feldbauer M.J."/>
            <person name="Newman J.D."/>
        </authorList>
    </citation>
    <scope>NUCLEOTIDE SEQUENCE [LARGE SCALE GENOMIC DNA]</scope>
    <source>
        <strain evidence="2 3">LMG 29686</strain>
    </source>
</reference>
<dbReference type="PANTHER" id="PTHR30383:SF5">
    <property type="entry name" value="SGNH HYDROLASE-TYPE ESTERASE DOMAIN-CONTAINING PROTEIN"/>
    <property type="match status" value="1"/>
</dbReference>
<dbReference type="InterPro" id="IPR013830">
    <property type="entry name" value="SGNH_hydro"/>
</dbReference>
<dbReference type="Gene3D" id="3.40.50.1110">
    <property type="entry name" value="SGNH hydrolase"/>
    <property type="match status" value="1"/>
</dbReference>
<evidence type="ECO:0000313" key="2">
    <source>
        <dbReference type="EMBL" id="MRX75652.1"/>
    </source>
</evidence>
<dbReference type="Pfam" id="PF13472">
    <property type="entry name" value="Lipase_GDSL_2"/>
    <property type="match status" value="1"/>
</dbReference>
<dbReference type="AlphaFoldDB" id="A0A7K0FWC4"/>
<gene>
    <name evidence="2" type="ORF">GJU39_06075</name>
</gene>
<evidence type="ECO:0000259" key="1">
    <source>
        <dbReference type="Pfam" id="PF13472"/>
    </source>
</evidence>
<dbReference type="CDD" id="cd01822">
    <property type="entry name" value="Lysophospholipase_L1_like"/>
    <property type="match status" value="1"/>
</dbReference>